<organism evidence="3 4">
    <name type="scientific">Spirosoma oryzae</name>
    <dbReference type="NCBI Taxonomy" id="1469603"/>
    <lineage>
        <taxon>Bacteria</taxon>
        <taxon>Pseudomonadati</taxon>
        <taxon>Bacteroidota</taxon>
        <taxon>Cytophagia</taxon>
        <taxon>Cytophagales</taxon>
        <taxon>Cytophagaceae</taxon>
        <taxon>Spirosoma</taxon>
    </lineage>
</organism>
<reference evidence="3 4" key="1">
    <citation type="submission" date="2018-03" db="EMBL/GenBank/DDBJ databases">
        <title>Genomic Encyclopedia of Archaeal and Bacterial Type Strains, Phase II (KMG-II): from individual species to whole genera.</title>
        <authorList>
            <person name="Goeker M."/>
        </authorList>
    </citation>
    <scope>NUCLEOTIDE SEQUENCE [LARGE SCALE GENOMIC DNA]</scope>
    <source>
        <strain evidence="3 4">DSM 28354</strain>
    </source>
</reference>
<comment type="caution">
    <text evidence="3">The sequence shown here is derived from an EMBL/GenBank/DDBJ whole genome shotgun (WGS) entry which is preliminary data.</text>
</comment>
<gene>
    <name evidence="3" type="ORF">CLV58_14321</name>
</gene>
<dbReference type="OrthoDB" id="1119934at2"/>
<feature type="signal peptide" evidence="1">
    <location>
        <begin position="1"/>
        <end position="22"/>
    </location>
</feature>
<feature type="chain" id="PRO_5015699098" evidence="1">
    <location>
        <begin position="23"/>
        <end position="184"/>
    </location>
</feature>
<dbReference type="RefSeq" id="WP_106140875.1">
    <property type="nucleotide sequence ID" value="NZ_PVTE01000043.1"/>
</dbReference>
<protein>
    <submittedName>
        <fullName evidence="3">Putative surface protein with fasciclin (FAS1) repeats</fullName>
    </submittedName>
</protein>
<dbReference type="Proteomes" id="UP000238375">
    <property type="component" value="Unassembled WGS sequence"/>
</dbReference>
<keyword evidence="4" id="KW-1185">Reference proteome</keyword>
<sequence>MLKNQCVIAVFALLLTTSSLLAQTSQDTLRASGKATGQSMLASLQGQPDYTTILQILNESGLNKQANPAGPYTVFVPNNGAFDELGDATLKGLLLPSSKKRLSRMLAYHVIRGSYTSDKLRDGQTLTNVLGQILVVHKQGDSITITDGRGTVADVIERDIRATNGVIHTINKVLEKNLPQADVR</sequence>
<dbReference type="SUPFAM" id="SSF82153">
    <property type="entry name" value="FAS1 domain"/>
    <property type="match status" value="1"/>
</dbReference>
<evidence type="ECO:0000256" key="1">
    <source>
        <dbReference type="SAM" id="SignalP"/>
    </source>
</evidence>
<dbReference type="PROSITE" id="PS50213">
    <property type="entry name" value="FAS1"/>
    <property type="match status" value="1"/>
</dbReference>
<keyword evidence="1" id="KW-0732">Signal</keyword>
<dbReference type="PANTHER" id="PTHR10900:SF77">
    <property type="entry name" value="FI19380P1"/>
    <property type="match status" value="1"/>
</dbReference>
<dbReference type="PANTHER" id="PTHR10900">
    <property type="entry name" value="PERIOSTIN-RELATED"/>
    <property type="match status" value="1"/>
</dbReference>
<dbReference type="AlphaFoldDB" id="A0A2T0RP19"/>
<evidence type="ECO:0000259" key="2">
    <source>
        <dbReference type="PROSITE" id="PS50213"/>
    </source>
</evidence>
<accession>A0A2T0RP19</accession>
<name>A0A2T0RP19_9BACT</name>
<dbReference type="Pfam" id="PF02469">
    <property type="entry name" value="Fasciclin"/>
    <property type="match status" value="1"/>
</dbReference>
<feature type="domain" description="FAS1" evidence="2">
    <location>
        <begin position="37"/>
        <end position="174"/>
    </location>
</feature>
<dbReference type="SMART" id="SM00554">
    <property type="entry name" value="FAS1"/>
    <property type="match status" value="1"/>
</dbReference>
<evidence type="ECO:0000313" key="4">
    <source>
        <dbReference type="Proteomes" id="UP000238375"/>
    </source>
</evidence>
<evidence type="ECO:0000313" key="3">
    <source>
        <dbReference type="EMBL" id="PRY22935.1"/>
    </source>
</evidence>
<dbReference type="InterPro" id="IPR050904">
    <property type="entry name" value="Adhesion/Biosynth-related"/>
</dbReference>
<dbReference type="FunFam" id="2.30.180.10:FF:000014">
    <property type="entry name" value="Stabilin 1"/>
    <property type="match status" value="1"/>
</dbReference>
<dbReference type="InterPro" id="IPR036378">
    <property type="entry name" value="FAS1_dom_sf"/>
</dbReference>
<dbReference type="InterPro" id="IPR000782">
    <property type="entry name" value="FAS1_domain"/>
</dbReference>
<dbReference type="EMBL" id="PVTE01000043">
    <property type="protein sequence ID" value="PRY22935.1"/>
    <property type="molecule type" value="Genomic_DNA"/>
</dbReference>
<proteinExistence type="predicted"/>
<dbReference type="Gene3D" id="2.30.180.10">
    <property type="entry name" value="FAS1 domain"/>
    <property type="match status" value="1"/>
</dbReference>